<evidence type="ECO:0000313" key="2">
    <source>
        <dbReference type="Proteomes" id="UP000620124"/>
    </source>
</evidence>
<accession>A0A8H7CP16</accession>
<reference evidence="1" key="1">
    <citation type="submission" date="2020-05" db="EMBL/GenBank/DDBJ databases">
        <title>Mycena genomes resolve the evolution of fungal bioluminescence.</title>
        <authorList>
            <person name="Tsai I.J."/>
        </authorList>
    </citation>
    <scope>NUCLEOTIDE SEQUENCE</scope>
    <source>
        <strain evidence="1">CCC161011</strain>
    </source>
</reference>
<comment type="caution">
    <text evidence="1">The sequence shown here is derived from an EMBL/GenBank/DDBJ whole genome shotgun (WGS) entry which is preliminary data.</text>
</comment>
<gene>
    <name evidence="1" type="ORF">MVEN_01647800</name>
</gene>
<dbReference type="OrthoDB" id="3541472at2759"/>
<protein>
    <recommendedName>
        <fullName evidence="3">F-box domain-containing protein</fullName>
    </recommendedName>
</protein>
<proteinExistence type="predicted"/>
<evidence type="ECO:0008006" key="3">
    <source>
        <dbReference type="Google" id="ProtNLM"/>
    </source>
</evidence>
<organism evidence="1 2">
    <name type="scientific">Mycena venus</name>
    <dbReference type="NCBI Taxonomy" id="2733690"/>
    <lineage>
        <taxon>Eukaryota</taxon>
        <taxon>Fungi</taxon>
        <taxon>Dikarya</taxon>
        <taxon>Basidiomycota</taxon>
        <taxon>Agaricomycotina</taxon>
        <taxon>Agaricomycetes</taxon>
        <taxon>Agaricomycetidae</taxon>
        <taxon>Agaricales</taxon>
        <taxon>Marasmiineae</taxon>
        <taxon>Mycenaceae</taxon>
        <taxon>Mycena</taxon>
    </lineage>
</organism>
<dbReference type="EMBL" id="JACAZI010000014">
    <property type="protein sequence ID" value="KAF7344860.1"/>
    <property type="molecule type" value="Genomic_DNA"/>
</dbReference>
<sequence length="325" mass="35881">MLLSLPPELLEEIGALLIREDLKALRGANKNVQAAVDPAFFAEFPISSSALSRLSESDFSFLRTIADGETPWSQHAKKLSVFPGALANVSHTETGDVNGPSDVRELFAAALGSMSSIRTVLWKVTMNEPEWVRQVICDSICAFPELENFSIGLLSEAELTATTEMPGEFVASSVCYSKTTAMSFMDDVILNTIIARLPSTRSLHIKACGCALAPQNACFGRCADADNYREVDDICHGLKRAVEGFRAEIIYSTDLYVDGNIYDLEPVASSGEDESTEEETTFSYRCRQPEWTPFMPRYGRVERRVHRFPDPEVAARYYAMATGGQ</sequence>
<evidence type="ECO:0000313" key="1">
    <source>
        <dbReference type="EMBL" id="KAF7344860.1"/>
    </source>
</evidence>
<keyword evidence="2" id="KW-1185">Reference proteome</keyword>
<name>A0A8H7CP16_9AGAR</name>
<dbReference type="AlphaFoldDB" id="A0A8H7CP16"/>
<dbReference type="Proteomes" id="UP000620124">
    <property type="component" value="Unassembled WGS sequence"/>
</dbReference>